<dbReference type="Gene3D" id="3.40.50.80">
    <property type="entry name" value="Nucleotide-binding domain of ferredoxin-NADP reductase (FNR) module"/>
    <property type="match status" value="1"/>
</dbReference>
<name>A0A9P6SWH9_9FUNG</name>
<dbReference type="AlphaFoldDB" id="A0A9P6SWH9"/>
<accession>A0A9P6SWH9</accession>
<dbReference type="SUPFAM" id="SSF52343">
    <property type="entry name" value="Ferredoxin reductase-like, C-terminal NADP-linked domain"/>
    <property type="match status" value="1"/>
</dbReference>
<reference evidence="1" key="1">
    <citation type="journal article" date="2020" name="Fungal Divers.">
        <title>Resolving the Mortierellaceae phylogeny through synthesis of multi-gene phylogenetics and phylogenomics.</title>
        <authorList>
            <person name="Vandepol N."/>
            <person name="Liber J."/>
            <person name="Desiro A."/>
            <person name="Na H."/>
            <person name="Kennedy M."/>
            <person name="Barry K."/>
            <person name="Grigoriev I.V."/>
            <person name="Miller A.N."/>
            <person name="O'Donnell K."/>
            <person name="Stajich J.E."/>
            <person name="Bonito G."/>
        </authorList>
    </citation>
    <scope>NUCLEOTIDE SEQUENCE</scope>
    <source>
        <strain evidence="1">NRRL 2769</strain>
    </source>
</reference>
<dbReference type="Proteomes" id="UP000703661">
    <property type="component" value="Unassembled WGS sequence"/>
</dbReference>
<evidence type="ECO:0000313" key="1">
    <source>
        <dbReference type="EMBL" id="KAG0007857.1"/>
    </source>
</evidence>
<proteinExistence type="predicted"/>
<dbReference type="InterPro" id="IPR039261">
    <property type="entry name" value="FNR_nucleotide-bd"/>
</dbReference>
<sequence>HKMNEDGKLLHKYFLDSQLNGHFYLCGHTWPAGDVKDAIVQSFMDGEQCAAIDASRIVNKLKEEEHYVLEVY</sequence>
<protein>
    <submittedName>
        <fullName evidence="1">Uncharacterized protein</fullName>
    </submittedName>
</protein>
<evidence type="ECO:0000313" key="2">
    <source>
        <dbReference type="Proteomes" id="UP000703661"/>
    </source>
</evidence>
<dbReference type="EMBL" id="JAAAID010002146">
    <property type="protein sequence ID" value="KAG0007857.1"/>
    <property type="molecule type" value="Genomic_DNA"/>
</dbReference>
<comment type="caution">
    <text evidence="1">The sequence shown here is derived from an EMBL/GenBank/DDBJ whole genome shotgun (WGS) entry which is preliminary data.</text>
</comment>
<organism evidence="1 2">
    <name type="scientific">Entomortierella chlamydospora</name>
    <dbReference type="NCBI Taxonomy" id="101097"/>
    <lineage>
        <taxon>Eukaryota</taxon>
        <taxon>Fungi</taxon>
        <taxon>Fungi incertae sedis</taxon>
        <taxon>Mucoromycota</taxon>
        <taxon>Mortierellomycotina</taxon>
        <taxon>Mortierellomycetes</taxon>
        <taxon>Mortierellales</taxon>
        <taxon>Mortierellaceae</taxon>
        <taxon>Entomortierella</taxon>
    </lineage>
</organism>
<keyword evidence="2" id="KW-1185">Reference proteome</keyword>
<feature type="non-terminal residue" evidence="1">
    <location>
        <position position="1"/>
    </location>
</feature>
<gene>
    <name evidence="1" type="ORF">BGZ80_004148</name>
</gene>